<dbReference type="Proteomes" id="UP000031719">
    <property type="component" value="Segment"/>
</dbReference>
<sequence>MYLLEGLKVKGKPKQRTAVYKGGRKTAKTDIHRNNRKSVFGSPRLGRNPLDILLNS</sequence>
<keyword evidence="2" id="KW-1185">Reference proteome</keyword>
<dbReference type="KEGG" id="vg:26637228"/>
<gene>
    <name evidence="1" type="ORF">PhiCHU_02</name>
</gene>
<organism evidence="1 2">
    <name type="scientific">Pseudomonas phage PhiCHU</name>
    <dbReference type="NCBI Taxonomy" id="1589273"/>
    <lineage>
        <taxon>Viruses</taxon>
        <taxon>Duplodnaviria</taxon>
        <taxon>Heunggongvirae</taxon>
        <taxon>Uroviricota</taxon>
        <taxon>Caudoviricetes</taxon>
        <taxon>Bruynoghevirus</taxon>
        <taxon>Bruynoghevirus CHU</taxon>
    </lineage>
</organism>
<dbReference type="RefSeq" id="YP_009210785.1">
    <property type="nucleotide sequence ID" value="NC_028933.1"/>
</dbReference>
<dbReference type="GeneID" id="26637228"/>
<protein>
    <submittedName>
        <fullName evidence="1">Uncharacterized protein</fullName>
    </submittedName>
</protein>
<dbReference type="OrthoDB" id="26365at10239"/>
<name>A0A0B5A4Q5_9CAUD</name>
<dbReference type="EMBL" id="KP233880">
    <property type="protein sequence ID" value="AJD82695.1"/>
    <property type="molecule type" value="Genomic_DNA"/>
</dbReference>
<evidence type="ECO:0000313" key="1">
    <source>
        <dbReference type="EMBL" id="AJD82695.1"/>
    </source>
</evidence>
<evidence type="ECO:0000313" key="2">
    <source>
        <dbReference type="Proteomes" id="UP000031719"/>
    </source>
</evidence>
<accession>A0A0B5A4Q5</accession>
<reference evidence="1 2" key="1">
    <citation type="submission" date="2014-12" db="EMBL/GenBank/DDBJ databases">
        <authorList>
            <person name="Magill D.J."/>
            <person name="Shaburova O.V."/>
            <person name="Chesnokova E.N."/>
            <person name="Pleteneva E.A."/>
            <person name="Krylov V.N."/>
            <person name="Kulakov L.A."/>
        </authorList>
    </citation>
    <scope>NUCLEOTIDE SEQUENCE [LARGE SCALE GENOMIC DNA]</scope>
</reference>
<proteinExistence type="predicted"/>